<feature type="transmembrane region" description="Helical" evidence="1">
    <location>
        <begin position="86"/>
        <end position="108"/>
    </location>
</feature>
<name>A0A4Q9KFI5_9ACTN</name>
<dbReference type="InterPro" id="IPR036691">
    <property type="entry name" value="Endo/exonu/phosph_ase_sf"/>
</dbReference>
<proteinExistence type="predicted"/>
<keyword evidence="1" id="KW-0472">Membrane</keyword>
<keyword evidence="3" id="KW-0269">Exonuclease</keyword>
<organism evidence="3 4">
    <name type="scientific">Propioniciclava sinopodophylli</name>
    <dbReference type="NCBI Taxonomy" id="1837344"/>
    <lineage>
        <taxon>Bacteria</taxon>
        <taxon>Bacillati</taxon>
        <taxon>Actinomycetota</taxon>
        <taxon>Actinomycetes</taxon>
        <taxon>Propionibacteriales</taxon>
        <taxon>Propionibacteriaceae</taxon>
        <taxon>Propioniciclava</taxon>
    </lineage>
</organism>
<evidence type="ECO:0000313" key="3">
    <source>
        <dbReference type="EMBL" id="TBT87173.1"/>
    </source>
</evidence>
<dbReference type="OrthoDB" id="2340043at2"/>
<dbReference type="Pfam" id="PF03372">
    <property type="entry name" value="Exo_endo_phos"/>
    <property type="match status" value="1"/>
</dbReference>
<sequence length="348" mass="36561">MHQPRNNKISAPALMCLSLTLLFLIFALTHVLAPASAINTGLTSMLGMAQFLAFPALVGGFISLIALVAVALCLRNRSRWGLAASALLTLAGLVMVAASTSVGLPTLAQAQADPTDQIMTVAEWNAAESFEPSAARHLFKDLSADVVVLPEFGDHRGSRAGTSRLQEAIESAGLVWADYDVFESPFTGGSIGPVTVIVRKGFARYSTVPVQQTTFGTLRLVSDGAPDIVALHTAPPLPALMGAWSRDLEVIAQLASTTAQEALIVGDFNATLRHGTLATVHSHADALLASSPMSRGTWPTALPEPLRTPIDHILVPTNGWKVVGARTLSLEGSDHVAVVASVKRDASP</sequence>
<dbReference type="AlphaFoldDB" id="A0A4Q9KFI5"/>
<evidence type="ECO:0000313" key="4">
    <source>
        <dbReference type="Proteomes" id="UP000292373"/>
    </source>
</evidence>
<keyword evidence="1" id="KW-1133">Transmembrane helix</keyword>
<dbReference type="Gene3D" id="3.60.10.10">
    <property type="entry name" value="Endonuclease/exonuclease/phosphatase"/>
    <property type="match status" value="1"/>
</dbReference>
<keyword evidence="4" id="KW-1185">Reference proteome</keyword>
<comment type="caution">
    <text evidence="3">The sequence shown here is derived from an EMBL/GenBank/DDBJ whole genome shotgun (WGS) entry which is preliminary data.</text>
</comment>
<dbReference type="GO" id="GO:0004527">
    <property type="term" value="F:exonuclease activity"/>
    <property type="evidence" value="ECO:0007669"/>
    <property type="project" value="UniProtKB-KW"/>
</dbReference>
<dbReference type="GO" id="GO:0004519">
    <property type="term" value="F:endonuclease activity"/>
    <property type="evidence" value="ECO:0007669"/>
    <property type="project" value="UniProtKB-KW"/>
</dbReference>
<keyword evidence="3" id="KW-0540">Nuclease</keyword>
<feature type="domain" description="Endonuclease/exonuclease/phosphatase" evidence="2">
    <location>
        <begin position="124"/>
        <end position="335"/>
    </location>
</feature>
<gene>
    <name evidence="3" type="ORF">ET989_02335</name>
</gene>
<keyword evidence="1" id="KW-0812">Transmembrane</keyword>
<evidence type="ECO:0000259" key="2">
    <source>
        <dbReference type="Pfam" id="PF03372"/>
    </source>
</evidence>
<evidence type="ECO:0000256" key="1">
    <source>
        <dbReference type="SAM" id="Phobius"/>
    </source>
</evidence>
<dbReference type="RefSeq" id="WP_131166959.1">
    <property type="nucleotide sequence ID" value="NZ_SDMQ01000002.1"/>
</dbReference>
<dbReference type="EMBL" id="SDMQ01000002">
    <property type="protein sequence ID" value="TBT87173.1"/>
    <property type="molecule type" value="Genomic_DNA"/>
</dbReference>
<accession>A0A4Q9KFI5</accession>
<keyword evidence="3" id="KW-0378">Hydrolase</keyword>
<dbReference type="SUPFAM" id="SSF56219">
    <property type="entry name" value="DNase I-like"/>
    <property type="match status" value="1"/>
</dbReference>
<dbReference type="InterPro" id="IPR005135">
    <property type="entry name" value="Endo/exonuclease/phosphatase"/>
</dbReference>
<feature type="transmembrane region" description="Helical" evidence="1">
    <location>
        <begin position="53"/>
        <end position="74"/>
    </location>
</feature>
<dbReference type="Proteomes" id="UP000292373">
    <property type="component" value="Unassembled WGS sequence"/>
</dbReference>
<keyword evidence="3" id="KW-0255">Endonuclease</keyword>
<protein>
    <submittedName>
        <fullName evidence="3">Endonuclease/exonuclease/phosphatase family protein</fullName>
    </submittedName>
</protein>
<reference evidence="3 4" key="1">
    <citation type="submission" date="2019-01" db="EMBL/GenBank/DDBJ databases">
        <title>Lactibacter flavus gen. nov., sp. nov., a novel bacterium of the family Propionibacteriaceae isolated from raw milk and dairy products.</title>
        <authorList>
            <person name="Huptas C."/>
            <person name="Wenning M."/>
            <person name="Breitenwieser F."/>
            <person name="Doll E."/>
            <person name="Von Neubeck M."/>
            <person name="Busse H.-J."/>
            <person name="Scherer S."/>
        </authorList>
    </citation>
    <scope>NUCLEOTIDE SEQUENCE [LARGE SCALE GENOMIC DNA]</scope>
    <source>
        <strain evidence="3 4">KCTC 33808</strain>
    </source>
</reference>